<keyword evidence="1" id="KW-0472">Membrane</keyword>
<gene>
    <name evidence="2" type="ORF">ACFOYW_18320</name>
</gene>
<dbReference type="Proteomes" id="UP001595900">
    <property type="component" value="Unassembled WGS sequence"/>
</dbReference>
<dbReference type="EMBL" id="JBHSCN010000023">
    <property type="protein sequence ID" value="MFC4245329.1"/>
    <property type="molecule type" value="Genomic_DNA"/>
</dbReference>
<keyword evidence="3" id="KW-1185">Reference proteome</keyword>
<proteinExistence type="predicted"/>
<name>A0ABV8QBS9_9MICO</name>
<keyword evidence="1" id="KW-1133">Transmembrane helix</keyword>
<sequence length="65" mass="7242">MNNGSGGGLFQRFFEACLLVCGAVILLYVALSYLARIWWILVILAAVGVGIGVLVTWWRARNSRW</sequence>
<feature type="transmembrane region" description="Helical" evidence="1">
    <location>
        <begin position="12"/>
        <end position="31"/>
    </location>
</feature>
<protein>
    <recommendedName>
        <fullName evidence="4">DUF4175 domain-containing protein</fullName>
    </recommendedName>
</protein>
<feature type="transmembrane region" description="Helical" evidence="1">
    <location>
        <begin position="37"/>
        <end position="58"/>
    </location>
</feature>
<reference evidence="3" key="1">
    <citation type="journal article" date="2019" name="Int. J. Syst. Evol. Microbiol.">
        <title>The Global Catalogue of Microorganisms (GCM) 10K type strain sequencing project: providing services to taxonomists for standard genome sequencing and annotation.</title>
        <authorList>
            <consortium name="The Broad Institute Genomics Platform"/>
            <consortium name="The Broad Institute Genome Sequencing Center for Infectious Disease"/>
            <person name="Wu L."/>
            <person name="Ma J."/>
        </authorList>
    </citation>
    <scope>NUCLEOTIDE SEQUENCE [LARGE SCALE GENOMIC DNA]</scope>
    <source>
        <strain evidence="3">CGMCC 1.10363</strain>
    </source>
</reference>
<dbReference type="RefSeq" id="WP_390232460.1">
    <property type="nucleotide sequence ID" value="NZ_JBHSCN010000023.1"/>
</dbReference>
<evidence type="ECO:0000256" key="1">
    <source>
        <dbReference type="SAM" id="Phobius"/>
    </source>
</evidence>
<evidence type="ECO:0008006" key="4">
    <source>
        <dbReference type="Google" id="ProtNLM"/>
    </source>
</evidence>
<organism evidence="2 3">
    <name type="scientific">Gryllotalpicola reticulitermitis</name>
    <dbReference type="NCBI Taxonomy" id="1184153"/>
    <lineage>
        <taxon>Bacteria</taxon>
        <taxon>Bacillati</taxon>
        <taxon>Actinomycetota</taxon>
        <taxon>Actinomycetes</taxon>
        <taxon>Micrococcales</taxon>
        <taxon>Microbacteriaceae</taxon>
        <taxon>Gryllotalpicola</taxon>
    </lineage>
</organism>
<accession>A0ABV8QBS9</accession>
<evidence type="ECO:0000313" key="3">
    <source>
        <dbReference type="Proteomes" id="UP001595900"/>
    </source>
</evidence>
<evidence type="ECO:0000313" key="2">
    <source>
        <dbReference type="EMBL" id="MFC4245329.1"/>
    </source>
</evidence>
<keyword evidence="1" id="KW-0812">Transmembrane</keyword>
<comment type="caution">
    <text evidence="2">The sequence shown here is derived from an EMBL/GenBank/DDBJ whole genome shotgun (WGS) entry which is preliminary data.</text>
</comment>